<dbReference type="InterPro" id="IPR011010">
    <property type="entry name" value="DNA_brk_join_enz"/>
</dbReference>
<reference evidence="2" key="1">
    <citation type="submission" date="2023-10" db="EMBL/GenBank/DDBJ databases">
        <authorList>
            <person name="Chen Y."/>
            <person name="Shah S."/>
            <person name="Dougan E. K."/>
            <person name="Thang M."/>
            <person name="Chan C."/>
        </authorList>
    </citation>
    <scope>NUCLEOTIDE SEQUENCE [LARGE SCALE GENOMIC DNA]</scope>
</reference>
<dbReference type="SUPFAM" id="SSF56349">
    <property type="entry name" value="DNA breaking-rejoining enzymes"/>
    <property type="match status" value="1"/>
</dbReference>
<comment type="caution">
    <text evidence="2">The sequence shown here is derived from an EMBL/GenBank/DDBJ whole genome shotgun (WGS) entry which is preliminary data.</text>
</comment>
<gene>
    <name evidence="2" type="ORF">PCOR1329_LOCUS74110</name>
</gene>
<organism evidence="2 3">
    <name type="scientific">Prorocentrum cordatum</name>
    <dbReference type="NCBI Taxonomy" id="2364126"/>
    <lineage>
        <taxon>Eukaryota</taxon>
        <taxon>Sar</taxon>
        <taxon>Alveolata</taxon>
        <taxon>Dinophyceae</taxon>
        <taxon>Prorocentrales</taxon>
        <taxon>Prorocentraceae</taxon>
        <taxon>Prorocentrum</taxon>
    </lineage>
</organism>
<protein>
    <recommendedName>
        <fullName evidence="4">RNA-directed RNA polymerase</fullName>
    </recommendedName>
</protein>
<dbReference type="InterPro" id="IPR043502">
    <property type="entry name" value="DNA/RNA_pol_sf"/>
</dbReference>
<sequence length="1377" mass="153243">DWIQFRDHLRGVSAFMVNRQVPRALQQKVQRYLEFQFRPLRGVGAQRPAMAEDDEGNANREVLAELHEQRRERERLAAGRAEALQPGVPWYVEVVTAILGSLAFYANVVLLLYGDEPNLWHEASILRKSSETCYRRIHGEDPPVNSWLWWILTVDGDVYPQDLSVPGDLQAVDLMQHHDYGDSPLEGEASILWYLEEIARSGEGGPVQRHYNWAHQLNSGGDRSVHEHFCIMKVLELAAEVDQLNIPTLVSLEALGRRAMLIEQAHLNSPGSPDYTGADDFMGWGPGRGRALVAPTLVKHVAEKARDKASVYKELRKHNEELRLRKPPKGPKKEGQGGWGRDLGRCRPRSWAFSLVSSLKSVTSRGNFFLYRMSLRGQSLVPTFPGEFGSESRGDRAAVDHLYETINSFRPPPQAASDEEAMRALLGSRVPYGGDDDLTVVPYDRALVSIPGDGRVPVPLIEVLPPDAAKMIVDFDTHLLKDDNQWGAEVERGLEHIGSYMDPRLRFSRRSYLNFIGDLFRGGLLAWRRADQVRGGISVFFAREKSGKQRLVVDCRRVNARFRECPRVPMGSGSSWADVVMDAGTDMYLSLSDVKDYFYACGLPPGLESFFCLPDITGEELKVVTQGDPTFGYLWGSTAVAPAMKVMPMGWTLSFFFAQVLHAHQVHQIRPWSPGAVMQDRAPPPPFRTGTELALPYCDNFVAAASSLAQADALREDCKRRMTSLGFEVHEEEAARHWAESLGFAIDGLTGEHRPRPVKAWRLRQVCRRVSRQRPWLSGRQLERPLGHATFQFLGHRPLLSVFRSCYTFAQCHYLRPRRLWRTAAEELRAAAALLPFARANMRRPWASEVEVFDASPAGCGIMAATLPNEVVSEIGKAWPASSFFEARARGHPRQLEWVMRRLLPPTQARRSHGEASAGLPQGPAGSRPVKEPRVSRVLQAPHRQACSASRDDSRGLPPPTHRRLAGAASARALPANADRSRKLQILARRARARARRAAVEEELELEGIMVSLLEMKSVGKQSIPYYLQKFRDLLDFVVDHGFDLHKGEDVDEALVQLMDLMYLDGWQVDQGEKLLAAVKLGIPRFSRAGLGGLPRAARALRGFRKAAPVACRFGLPHAWVVAIIAAMLWRGRLESARRVVVMHDAYLRTGEATRLRAEDFAPPVGDHRGRERGAIILGSSSAGAPTKTGVLDDAVTLSDWDFPTSKVLELLMAQRAPHEPLFVAKPAAFRKDFDQACLDLGLDKRNLTSYQLRRSGPSRDALLGRRALPDIMKRGRWATLSSEKRCERRGVMQKALASSPKELLDFAAAVESSIAGALLGRPSRVAKPPRACSAELRPRSSPAQGNSPALSLGAESPLRLMTSPMALVLICCGQAS</sequence>
<keyword evidence="3" id="KW-1185">Reference proteome</keyword>
<accession>A0ABN9XBM0</accession>
<name>A0ABN9XBM0_9DINO</name>
<evidence type="ECO:0000313" key="3">
    <source>
        <dbReference type="Proteomes" id="UP001189429"/>
    </source>
</evidence>
<evidence type="ECO:0000313" key="2">
    <source>
        <dbReference type="EMBL" id="CAK0895335.1"/>
    </source>
</evidence>
<feature type="region of interest" description="Disordered" evidence="1">
    <location>
        <begin position="908"/>
        <end position="974"/>
    </location>
</feature>
<feature type="region of interest" description="Disordered" evidence="1">
    <location>
        <begin position="322"/>
        <end position="342"/>
    </location>
</feature>
<evidence type="ECO:0008006" key="4">
    <source>
        <dbReference type="Google" id="ProtNLM"/>
    </source>
</evidence>
<proteinExistence type="predicted"/>
<dbReference type="EMBL" id="CAUYUJ010020025">
    <property type="protein sequence ID" value="CAK0895335.1"/>
    <property type="molecule type" value="Genomic_DNA"/>
</dbReference>
<dbReference type="Proteomes" id="UP001189429">
    <property type="component" value="Unassembled WGS sequence"/>
</dbReference>
<evidence type="ECO:0000256" key="1">
    <source>
        <dbReference type="SAM" id="MobiDB-lite"/>
    </source>
</evidence>
<dbReference type="SUPFAM" id="SSF56672">
    <property type="entry name" value="DNA/RNA polymerases"/>
    <property type="match status" value="1"/>
</dbReference>
<feature type="non-terminal residue" evidence="2">
    <location>
        <position position="1"/>
    </location>
</feature>
<dbReference type="Gene3D" id="1.10.287.630">
    <property type="entry name" value="Helix hairpin bin"/>
    <property type="match status" value="1"/>
</dbReference>